<gene>
    <name evidence="2" type="ORF">EXIGLDRAFT_719240</name>
</gene>
<dbReference type="Pfam" id="PF12937">
    <property type="entry name" value="F-box-like"/>
    <property type="match status" value="1"/>
</dbReference>
<evidence type="ECO:0000313" key="2">
    <source>
        <dbReference type="EMBL" id="KZV91553.1"/>
    </source>
</evidence>
<dbReference type="OrthoDB" id="3145912at2759"/>
<dbReference type="EMBL" id="KV426025">
    <property type="protein sequence ID" value="KZV91553.1"/>
    <property type="molecule type" value="Genomic_DNA"/>
</dbReference>
<feature type="domain" description="F-box" evidence="1">
    <location>
        <begin position="1"/>
        <end position="49"/>
    </location>
</feature>
<evidence type="ECO:0000313" key="3">
    <source>
        <dbReference type="Proteomes" id="UP000077266"/>
    </source>
</evidence>
<dbReference type="InterPro" id="IPR001810">
    <property type="entry name" value="F-box_dom"/>
</dbReference>
<dbReference type="PROSITE" id="PS50181">
    <property type="entry name" value="FBOX"/>
    <property type="match status" value="1"/>
</dbReference>
<evidence type="ECO:0000259" key="1">
    <source>
        <dbReference type="PROSITE" id="PS50181"/>
    </source>
</evidence>
<protein>
    <recommendedName>
        <fullName evidence="1">F-box domain-containing protein</fullName>
    </recommendedName>
</protein>
<dbReference type="InterPro" id="IPR036047">
    <property type="entry name" value="F-box-like_dom_sf"/>
</dbReference>
<organism evidence="2 3">
    <name type="scientific">Exidia glandulosa HHB12029</name>
    <dbReference type="NCBI Taxonomy" id="1314781"/>
    <lineage>
        <taxon>Eukaryota</taxon>
        <taxon>Fungi</taxon>
        <taxon>Dikarya</taxon>
        <taxon>Basidiomycota</taxon>
        <taxon>Agaricomycotina</taxon>
        <taxon>Agaricomycetes</taxon>
        <taxon>Auriculariales</taxon>
        <taxon>Exidiaceae</taxon>
        <taxon>Exidia</taxon>
    </lineage>
</organism>
<dbReference type="Proteomes" id="UP000077266">
    <property type="component" value="Unassembled WGS sequence"/>
</dbReference>
<keyword evidence="3" id="KW-1185">Reference proteome</keyword>
<feature type="non-terminal residue" evidence="2">
    <location>
        <position position="302"/>
    </location>
</feature>
<reference evidence="2 3" key="1">
    <citation type="journal article" date="2016" name="Mol. Biol. Evol.">
        <title>Comparative Genomics of Early-Diverging Mushroom-Forming Fungi Provides Insights into the Origins of Lignocellulose Decay Capabilities.</title>
        <authorList>
            <person name="Nagy L.G."/>
            <person name="Riley R."/>
            <person name="Tritt A."/>
            <person name="Adam C."/>
            <person name="Daum C."/>
            <person name="Floudas D."/>
            <person name="Sun H."/>
            <person name="Yadav J.S."/>
            <person name="Pangilinan J."/>
            <person name="Larsson K.H."/>
            <person name="Matsuura K."/>
            <person name="Barry K."/>
            <person name="Labutti K."/>
            <person name="Kuo R."/>
            <person name="Ohm R.A."/>
            <person name="Bhattacharya S.S."/>
            <person name="Shirouzu T."/>
            <person name="Yoshinaga Y."/>
            <person name="Martin F.M."/>
            <person name="Grigoriev I.V."/>
            <person name="Hibbett D.S."/>
        </authorList>
    </citation>
    <scope>NUCLEOTIDE SEQUENCE [LARGE SCALE GENOMIC DNA]</scope>
    <source>
        <strain evidence="2 3">HHB12029</strain>
    </source>
</reference>
<dbReference type="SUPFAM" id="SSF81383">
    <property type="entry name" value="F-box domain"/>
    <property type="match status" value="1"/>
</dbReference>
<accession>A0A165H7A4</accession>
<dbReference type="AlphaFoldDB" id="A0A165H7A4"/>
<sequence length="302" mass="33739">MLLETLPTELVLSILVHIERRFWINDIARLALVSRQFNQVFTPLLYRTVVLSNAKSVAAFHQLVAPDAPRTVLQRAVAFLSPSATRRKHERCDFLRSLVRNLSIWFSGCPTSAARGIICACPNLFALQLTPALSPIRVLLHLAPVPLQRLWIADSIADGPFMAGVDPDYLGTHLHLMDFRCLYMWEVDMEQMSCPNLTHFSTTCDDSYASPWQVVTVVQIILQLPAVQRVLVRVTCGQKDVTQSRVWDALLRLEDSRVFACAVPPPNPFFFAPSSNLESGGRMSQGLTTCGPLEHVSSQSID</sequence>
<dbReference type="InParanoid" id="A0A165H7A4"/>
<proteinExistence type="predicted"/>
<name>A0A165H7A4_EXIGL</name>